<dbReference type="InterPro" id="IPR006195">
    <property type="entry name" value="aa-tRNA-synth_II"/>
</dbReference>
<evidence type="ECO:0000256" key="2">
    <source>
        <dbReference type="ARBA" id="ARBA00011738"/>
    </source>
</evidence>
<dbReference type="InterPro" id="IPR007214">
    <property type="entry name" value="YbaK/aa-tRNA-synth-assoc-dom"/>
</dbReference>
<dbReference type="PANTHER" id="PTHR42753">
    <property type="entry name" value="MITOCHONDRIAL RIBOSOME PROTEIN L39/PROLYL-TRNA LIGASE FAMILY MEMBER"/>
    <property type="match status" value="1"/>
</dbReference>
<dbReference type="InterPro" id="IPR036754">
    <property type="entry name" value="YbaK/aa-tRNA-synt-asso_dom_sf"/>
</dbReference>
<dbReference type="Gene3D" id="3.90.960.10">
    <property type="entry name" value="YbaK/aminoacyl-tRNA synthetase-associated domain"/>
    <property type="match status" value="1"/>
</dbReference>
<evidence type="ECO:0000256" key="10">
    <source>
        <dbReference type="HAMAP-Rule" id="MF_01569"/>
    </source>
</evidence>
<dbReference type="NCBIfam" id="TIGR00409">
    <property type="entry name" value="proS_fam_II"/>
    <property type="match status" value="1"/>
</dbReference>
<feature type="domain" description="Aminoacyl-transfer RNA synthetases class-II family profile" evidence="11">
    <location>
        <begin position="33"/>
        <end position="469"/>
    </location>
</feature>
<dbReference type="InterPro" id="IPR044140">
    <property type="entry name" value="ProRS_anticodon_short"/>
</dbReference>
<comment type="catalytic activity">
    <reaction evidence="9 10">
        <text>tRNA(Pro) + L-proline + ATP = L-prolyl-tRNA(Pro) + AMP + diphosphate</text>
        <dbReference type="Rhea" id="RHEA:14305"/>
        <dbReference type="Rhea" id="RHEA-COMP:9700"/>
        <dbReference type="Rhea" id="RHEA-COMP:9702"/>
        <dbReference type="ChEBI" id="CHEBI:30616"/>
        <dbReference type="ChEBI" id="CHEBI:33019"/>
        <dbReference type="ChEBI" id="CHEBI:60039"/>
        <dbReference type="ChEBI" id="CHEBI:78442"/>
        <dbReference type="ChEBI" id="CHEBI:78532"/>
        <dbReference type="ChEBI" id="CHEBI:456215"/>
        <dbReference type="EC" id="6.1.1.15"/>
    </reaction>
</comment>
<dbReference type="EC" id="6.1.1.15" evidence="10"/>
<evidence type="ECO:0000259" key="11">
    <source>
        <dbReference type="PROSITE" id="PS50862"/>
    </source>
</evidence>
<keyword evidence="6 10" id="KW-0067">ATP-binding</keyword>
<accession>A0ABT4GCQ9</accession>
<evidence type="ECO:0000256" key="3">
    <source>
        <dbReference type="ARBA" id="ARBA00022490"/>
    </source>
</evidence>
<dbReference type="InterPro" id="IPR004154">
    <property type="entry name" value="Anticodon-bd"/>
</dbReference>
<dbReference type="PROSITE" id="PS50862">
    <property type="entry name" value="AA_TRNA_LIGASE_II"/>
    <property type="match status" value="1"/>
</dbReference>
<evidence type="ECO:0000256" key="9">
    <source>
        <dbReference type="ARBA" id="ARBA00047671"/>
    </source>
</evidence>
<sequence>MRQQRLLNPTLRDIPGDAEAASHRLMLRAGLIRQLSSGIYSYLPLGLKALHNIQQIVREEMDAAGAQEMLMPALHPSELWKASGRWDVYGPELMRLEDRNGREFALGATHEEVITTIVKDEIHSYKKLPVTLYQIQTKYRDERRPRFGLLRGREFLMKDAYSFDRTESGLDASYQSMYNAYVNIFTRCGLEFRAVEADSGAIGGTDTHEFMALADVGEDTIVHCTSCQYAANIEKAIGTVPEHRISMRVDTILSASQPVKVHTPQVTSIKQLSQFLQIDANQIIKSVALQADGMPVIVLLRGDYELNEVKLKQALGADEVSMLSEVDIEKLGSIAGFIGPIGLQNVRFIADTSIKGLKDAIVGANEPDFHLIQVEVERDLGAISFHDVRNVAQGDLCSNCGHELSFAKGIEVGHVFKLGTKYSRSLGASISDENGVFEPIIMGCYGIGVSRVLAAIIEQNYDERGIVWPESITPFSIHLLTIHVQDEVQMKLSEEIYTTLIRAGYSVLWDDRDDRPGVKFNDSDLLGFPLRITVGKKASERIVECKERRDGSQYERSVEHILTHCHSLFQTGGRSSHE</sequence>
<comment type="caution">
    <text evidence="12">The sequence shown here is derived from an EMBL/GenBank/DDBJ whole genome shotgun (WGS) entry which is preliminary data.</text>
</comment>
<organism evidence="12 13">
    <name type="scientific">Paenibacillus alginolyticus</name>
    <dbReference type="NCBI Taxonomy" id="59839"/>
    <lineage>
        <taxon>Bacteria</taxon>
        <taxon>Bacillati</taxon>
        <taxon>Bacillota</taxon>
        <taxon>Bacilli</taxon>
        <taxon>Bacillales</taxon>
        <taxon>Paenibacillaceae</taxon>
        <taxon>Paenibacillus</taxon>
    </lineage>
</organism>
<keyword evidence="8 10" id="KW-0030">Aminoacyl-tRNA synthetase</keyword>
<evidence type="ECO:0000256" key="7">
    <source>
        <dbReference type="ARBA" id="ARBA00022917"/>
    </source>
</evidence>
<keyword evidence="7 10" id="KW-0648">Protein biosynthesis</keyword>
<dbReference type="CDD" id="cd04334">
    <property type="entry name" value="ProRS-INS"/>
    <property type="match status" value="1"/>
</dbReference>
<dbReference type="NCBIfam" id="NF006625">
    <property type="entry name" value="PRK09194.1"/>
    <property type="match status" value="1"/>
</dbReference>
<dbReference type="GO" id="GO:0004827">
    <property type="term" value="F:proline-tRNA ligase activity"/>
    <property type="evidence" value="ECO:0007669"/>
    <property type="project" value="UniProtKB-EC"/>
</dbReference>
<dbReference type="CDD" id="cd00779">
    <property type="entry name" value="ProRS_core_prok"/>
    <property type="match status" value="1"/>
</dbReference>
<keyword evidence="4 10" id="KW-0436">Ligase</keyword>
<dbReference type="CDD" id="cd00861">
    <property type="entry name" value="ProRS_anticodon_short"/>
    <property type="match status" value="1"/>
</dbReference>
<dbReference type="EMBL" id="JAMDMX010000044">
    <property type="protein sequence ID" value="MCY9693966.1"/>
    <property type="molecule type" value="Genomic_DNA"/>
</dbReference>
<dbReference type="InterPro" id="IPR036621">
    <property type="entry name" value="Anticodon-bd_dom_sf"/>
</dbReference>
<comment type="similarity">
    <text evidence="10">Belongs to the class-II aminoacyl-tRNA synthetase family. ProS type 1 subfamily.</text>
</comment>
<evidence type="ECO:0000256" key="1">
    <source>
        <dbReference type="ARBA" id="ARBA00004496"/>
    </source>
</evidence>
<keyword evidence="3 10" id="KW-0963">Cytoplasm</keyword>
<comment type="function">
    <text evidence="10">Catalyzes the attachment of proline to tRNA(Pro) in a two-step reaction: proline is first activated by ATP to form Pro-AMP and then transferred to the acceptor end of tRNA(Pro). As ProRS can inadvertently accommodate and process non-cognate amino acids such as alanine and cysteine, to avoid such errors it has two additional distinct editing activities against alanine. One activity is designated as 'pretransfer' editing and involves the tRNA(Pro)-independent hydrolysis of activated Ala-AMP. The other activity is designated 'posttransfer' editing and involves deacylation of mischarged Ala-tRNA(Pro). The misacylated Cys-tRNA(Pro) is not edited by ProRS.</text>
</comment>
<proteinExistence type="inferred from homology"/>
<evidence type="ECO:0000313" key="12">
    <source>
        <dbReference type="EMBL" id="MCY9693966.1"/>
    </source>
</evidence>
<keyword evidence="13" id="KW-1185">Reference proteome</keyword>
<protein>
    <recommendedName>
        <fullName evidence="10">Proline--tRNA ligase</fullName>
        <ecNumber evidence="10">6.1.1.15</ecNumber>
    </recommendedName>
    <alternativeName>
        <fullName evidence="10">Prolyl-tRNA synthetase</fullName>
        <shortName evidence="10">ProRS</shortName>
    </alternativeName>
</protein>
<dbReference type="HAMAP" id="MF_01569">
    <property type="entry name" value="Pro_tRNA_synth_type1"/>
    <property type="match status" value="1"/>
</dbReference>
<dbReference type="SUPFAM" id="SSF52954">
    <property type="entry name" value="Class II aaRS ABD-related"/>
    <property type="match status" value="1"/>
</dbReference>
<dbReference type="Proteomes" id="UP001527099">
    <property type="component" value="Unassembled WGS sequence"/>
</dbReference>
<dbReference type="InterPro" id="IPR045864">
    <property type="entry name" value="aa-tRNA-synth_II/BPL/LPL"/>
</dbReference>
<evidence type="ECO:0000256" key="5">
    <source>
        <dbReference type="ARBA" id="ARBA00022741"/>
    </source>
</evidence>
<dbReference type="SUPFAM" id="SSF55681">
    <property type="entry name" value="Class II aaRS and biotin synthetases"/>
    <property type="match status" value="1"/>
</dbReference>
<evidence type="ECO:0000256" key="4">
    <source>
        <dbReference type="ARBA" id="ARBA00022598"/>
    </source>
</evidence>
<comment type="subunit">
    <text evidence="2 10">Homodimer.</text>
</comment>
<dbReference type="InterPro" id="IPR050062">
    <property type="entry name" value="Pro-tRNA_synthetase"/>
</dbReference>
<dbReference type="PRINTS" id="PR01046">
    <property type="entry name" value="TRNASYNTHPRO"/>
</dbReference>
<evidence type="ECO:0000313" key="13">
    <source>
        <dbReference type="Proteomes" id="UP001527099"/>
    </source>
</evidence>
<dbReference type="InterPro" id="IPR033730">
    <property type="entry name" value="ProRS_core_prok"/>
</dbReference>
<dbReference type="RefSeq" id="WP_029193072.1">
    <property type="nucleotide sequence ID" value="NZ_JAMDMW010000021.1"/>
</dbReference>
<comment type="subcellular location">
    <subcellularLocation>
        <location evidence="1 10">Cytoplasm</location>
    </subcellularLocation>
</comment>
<evidence type="ECO:0000256" key="8">
    <source>
        <dbReference type="ARBA" id="ARBA00023146"/>
    </source>
</evidence>
<dbReference type="Pfam" id="PF00587">
    <property type="entry name" value="tRNA-synt_2b"/>
    <property type="match status" value="1"/>
</dbReference>
<name>A0ABT4GCQ9_9BACL</name>
<dbReference type="Gene3D" id="3.40.50.800">
    <property type="entry name" value="Anticodon-binding domain"/>
    <property type="match status" value="1"/>
</dbReference>
<reference evidence="12 13" key="1">
    <citation type="submission" date="2022-05" db="EMBL/GenBank/DDBJ databases">
        <title>Genome Sequencing of Bee-Associated Microbes.</title>
        <authorList>
            <person name="Dunlap C."/>
        </authorList>
    </citation>
    <scope>NUCLEOTIDE SEQUENCE [LARGE SCALE GENOMIC DNA]</scope>
    <source>
        <strain evidence="12 13">NRRL B-14421</strain>
    </source>
</reference>
<dbReference type="Pfam" id="PF03129">
    <property type="entry name" value="HGTP_anticodon"/>
    <property type="match status" value="1"/>
</dbReference>
<dbReference type="PANTHER" id="PTHR42753:SF2">
    <property type="entry name" value="PROLINE--TRNA LIGASE"/>
    <property type="match status" value="1"/>
</dbReference>
<comment type="domain">
    <text evidence="10">Consists of three domains: the N-terminal catalytic domain, the editing domain and the C-terminal anticodon-binding domain.</text>
</comment>
<dbReference type="InterPro" id="IPR002316">
    <property type="entry name" value="Pro-tRNA-ligase_IIa"/>
</dbReference>
<evidence type="ECO:0000256" key="6">
    <source>
        <dbReference type="ARBA" id="ARBA00022840"/>
    </source>
</evidence>
<dbReference type="InterPro" id="IPR002314">
    <property type="entry name" value="aa-tRNA-synt_IIb"/>
</dbReference>
<dbReference type="Gene3D" id="3.30.930.10">
    <property type="entry name" value="Bira Bifunctional Protein, Domain 2"/>
    <property type="match status" value="2"/>
</dbReference>
<dbReference type="InterPro" id="IPR004500">
    <property type="entry name" value="Pro-tRNA-synth_IIa_bac-type"/>
</dbReference>
<gene>
    <name evidence="10" type="primary">proS</name>
    <name evidence="12" type="ORF">M5X19_13800</name>
</gene>
<dbReference type="Pfam" id="PF04073">
    <property type="entry name" value="tRNA_edit"/>
    <property type="match status" value="1"/>
</dbReference>
<keyword evidence="5 10" id="KW-0547">Nucleotide-binding</keyword>
<dbReference type="SUPFAM" id="SSF55826">
    <property type="entry name" value="YbaK/ProRS associated domain"/>
    <property type="match status" value="1"/>
</dbReference>
<dbReference type="InterPro" id="IPR023717">
    <property type="entry name" value="Pro-tRNA-Synthase_IIa_type1"/>
</dbReference>